<evidence type="ECO:0000259" key="7">
    <source>
        <dbReference type="PROSITE" id="PS51387"/>
    </source>
</evidence>
<evidence type="ECO:0000313" key="8">
    <source>
        <dbReference type="EMBL" id="VEU45049.1"/>
    </source>
</evidence>
<dbReference type="Proteomes" id="UP000291116">
    <property type="component" value="Unassembled WGS sequence"/>
</dbReference>
<dbReference type="FunFam" id="3.30.70.2190:FF:000001">
    <property type="entry name" value="D-2-hydroxyglutarate dehydrogenase mitochondrial"/>
    <property type="match status" value="1"/>
</dbReference>
<comment type="similarity">
    <text evidence="2">Belongs to the FAD-binding oxidoreductase/transferase type 4 family.</text>
</comment>
<dbReference type="FunFam" id="1.10.45.10:FF:000001">
    <property type="entry name" value="D-lactate dehydrogenase mitochondrial"/>
    <property type="match status" value="1"/>
</dbReference>
<keyword evidence="9" id="KW-1185">Reference proteome</keyword>
<dbReference type="PANTHER" id="PTHR43716:SF1">
    <property type="entry name" value="D-2-HYDROXYGLUTARATE DEHYDROGENASE, MITOCHONDRIAL"/>
    <property type="match status" value="1"/>
</dbReference>
<evidence type="ECO:0000256" key="6">
    <source>
        <dbReference type="SAM" id="MobiDB-lite"/>
    </source>
</evidence>
<accession>A0A448ZSM1</accession>
<dbReference type="Gene3D" id="1.10.45.10">
    <property type="entry name" value="Vanillyl-alcohol Oxidase, Chain A, domain 4"/>
    <property type="match status" value="1"/>
</dbReference>
<evidence type="ECO:0000256" key="3">
    <source>
        <dbReference type="ARBA" id="ARBA00022630"/>
    </source>
</evidence>
<evidence type="ECO:0000313" key="9">
    <source>
        <dbReference type="Proteomes" id="UP000291116"/>
    </source>
</evidence>
<sequence>MRRSTRLSGLIRMAGAFRHSTLTIAKIPRRSQSSLASSMTNNTYSKQIHGNSFRNSLARTHNAYGIGHNNFHSTSTCRSPENKPSAAFPHLRSPTSEHARELFLLMNSRPGSLLTTLLDCTKESGDANAESLEKYNVDWTGHYRGFSSIVVRPNSTDEVSRILKYCNEHLVGIVPQGGNTGLVGGSIPISSKEIVLSLEKMNTIEDDGRESNVLRAQAGCILQDLQDHANKNGSLVPVDLGAKGTCQIGGNVSTNAGGVYYYRYGSLHANVLGLEVVTPTGDVLNLGYSPVSHLKDNTGYDLKHMFIGSEGTLGVVTKVALRCQPSPVSRGAIWLSCNSLQDVVKVLNIARTERLSEILAAFEFMDGDVLELVRQTHPSIRFPLLNAGDTDAPMQPYSILVETHGSHDQHDREKLESFLECIFEEGLVTDGVVAQNLGQIEDFWKIRELCNPSSAASGYVYKYDVSLKARDFEGFIRDMKLRLGDVSHASSSADHHLLCVNWGHIIDGNLHCNIVSGGKFEKDTGLEKFINECVFQEVMKRNGSISAEHGLGQYKHNYMPQIKDPPTLQAMYDVRSLFDPNGIMNPGKYLPST</sequence>
<dbReference type="Gene3D" id="3.30.465.10">
    <property type="match status" value="1"/>
</dbReference>
<dbReference type="Gene3D" id="3.30.43.10">
    <property type="entry name" value="Uridine Diphospho-n-acetylenolpyruvylglucosamine Reductase, domain 2"/>
    <property type="match status" value="1"/>
</dbReference>
<feature type="region of interest" description="Disordered" evidence="6">
    <location>
        <begin position="73"/>
        <end position="92"/>
    </location>
</feature>
<dbReference type="InterPro" id="IPR051264">
    <property type="entry name" value="FAD-oxidored/transferase_4"/>
</dbReference>
<dbReference type="InterPro" id="IPR016169">
    <property type="entry name" value="FAD-bd_PCMH_sub2"/>
</dbReference>
<dbReference type="InterPro" id="IPR016171">
    <property type="entry name" value="Vanillyl_alc_oxidase_C-sub2"/>
</dbReference>
<keyword evidence="4" id="KW-0274">FAD</keyword>
<dbReference type="Gene3D" id="3.30.70.2190">
    <property type="match status" value="1"/>
</dbReference>
<dbReference type="InterPro" id="IPR006094">
    <property type="entry name" value="Oxid_FAD_bind_N"/>
</dbReference>
<name>A0A448ZSM1_9STRA</name>
<dbReference type="InterPro" id="IPR036318">
    <property type="entry name" value="FAD-bd_PCMH-like_sf"/>
</dbReference>
<gene>
    <name evidence="8" type="ORF">PSNMU_V1.4_AUG-EV-PASAV3_0121990</name>
</gene>
<dbReference type="Pfam" id="PF01565">
    <property type="entry name" value="FAD_binding_4"/>
    <property type="match status" value="1"/>
</dbReference>
<evidence type="ECO:0000256" key="5">
    <source>
        <dbReference type="ARBA" id="ARBA00023002"/>
    </source>
</evidence>
<evidence type="ECO:0000256" key="4">
    <source>
        <dbReference type="ARBA" id="ARBA00022827"/>
    </source>
</evidence>
<evidence type="ECO:0000256" key="1">
    <source>
        <dbReference type="ARBA" id="ARBA00001974"/>
    </source>
</evidence>
<organism evidence="8 9">
    <name type="scientific">Pseudo-nitzschia multistriata</name>
    <dbReference type="NCBI Taxonomy" id="183589"/>
    <lineage>
        <taxon>Eukaryota</taxon>
        <taxon>Sar</taxon>
        <taxon>Stramenopiles</taxon>
        <taxon>Ochrophyta</taxon>
        <taxon>Bacillariophyta</taxon>
        <taxon>Bacillariophyceae</taxon>
        <taxon>Bacillariophycidae</taxon>
        <taxon>Bacillariales</taxon>
        <taxon>Bacillariaceae</taxon>
        <taxon>Pseudo-nitzschia</taxon>
    </lineage>
</organism>
<dbReference type="GO" id="GO:0071949">
    <property type="term" value="F:FAD binding"/>
    <property type="evidence" value="ECO:0007669"/>
    <property type="project" value="InterPro"/>
</dbReference>
<proteinExistence type="inferred from homology"/>
<dbReference type="OrthoDB" id="5332616at2759"/>
<dbReference type="Pfam" id="PF02913">
    <property type="entry name" value="FAD-oxidase_C"/>
    <property type="match status" value="1"/>
</dbReference>
<keyword evidence="3" id="KW-0285">Flavoprotein</keyword>
<dbReference type="SUPFAM" id="SSF56176">
    <property type="entry name" value="FAD-binding/transporter-associated domain-like"/>
    <property type="match status" value="1"/>
</dbReference>
<dbReference type="EMBL" id="CAACVS010000683">
    <property type="protein sequence ID" value="VEU45049.1"/>
    <property type="molecule type" value="Genomic_DNA"/>
</dbReference>
<keyword evidence="5" id="KW-0560">Oxidoreductase</keyword>
<dbReference type="InterPro" id="IPR016164">
    <property type="entry name" value="FAD-linked_Oxase-like_C"/>
</dbReference>
<dbReference type="PROSITE" id="PS51387">
    <property type="entry name" value="FAD_PCMH"/>
    <property type="match status" value="1"/>
</dbReference>
<dbReference type="InterPro" id="IPR016167">
    <property type="entry name" value="FAD-bd_PCMH_sub1"/>
</dbReference>
<dbReference type="FunFam" id="3.30.43.10:FF:000011">
    <property type="entry name" value="D-lactate dehydrogenase (Cytochrome)"/>
    <property type="match status" value="1"/>
</dbReference>
<comment type="cofactor">
    <cofactor evidence="1">
        <name>FAD</name>
        <dbReference type="ChEBI" id="CHEBI:57692"/>
    </cofactor>
</comment>
<dbReference type="SUPFAM" id="SSF55103">
    <property type="entry name" value="FAD-linked oxidases, C-terminal domain"/>
    <property type="match status" value="1"/>
</dbReference>
<dbReference type="GO" id="GO:0005739">
    <property type="term" value="C:mitochondrion"/>
    <property type="evidence" value="ECO:0007669"/>
    <property type="project" value="TreeGrafter"/>
</dbReference>
<protein>
    <recommendedName>
        <fullName evidence="7">FAD-binding PCMH-type domain-containing protein</fullName>
    </recommendedName>
</protein>
<dbReference type="Gene3D" id="3.30.70.2740">
    <property type="match status" value="1"/>
</dbReference>
<dbReference type="PANTHER" id="PTHR43716">
    <property type="entry name" value="D-2-HYDROXYGLUTARATE DEHYDROGENASE, MITOCHONDRIAL"/>
    <property type="match status" value="1"/>
</dbReference>
<dbReference type="InterPro" id="IPR004113">
    <property type="entry name" value="FAD-bd_oxidored_4_C"/>
</dbReference>
<dbReference type="InterPro" id="IPR016166">
    <property type="entry name" value="FAD-bd_PCMH"/>
</dbReference>
<dbReference type="GO" id="GO:0016491">
    <property type="term" value="F:oxidoreductase activity"/>
    <property type="evidence" value="ECO:0007669"/>
    <property type="project" value="UniProtKB-KW"/>
</dbReference>
<feature type="domain" description="FAD-binding PCMH-type" evidence="7">
    <location>
        <begin position="143"/>
        <end position="326"/>
    </location>
</feature>
<dbReference type="AlphaFoldDB" id="A0A448ZSM1"/>
<evidence type="ECO:0000256" key="2">
    <source>
        <dbReference type="ARBA" id="ARBA00008000"/>
    </source>
</evidence>
<reference evidence="8 9" key="1">
    <citation type="submission" date="2019-01" db="EMBL/GenBank/DDBJ databases">
        <authorList>
            <person name="Ferrante I. M."/>
        </authorList>
    </citation>
    <scope>NUCLEOTIDE SEQUENCE [LARGE SCALE GENOMIC DNA]</scope>
    <source>
        <strain evidence="8 9">B856</strain>
    </source>
</reference>